<dbReference type="AlphaFoldDB" id="A0A381YDX4"/>
<evidence type="ECO:0008006" key="3">
    <source>
        <dbReference type="Google" id="ProtNLM"/>
    </source>
</evidence>
<organism evidence="2">
    <name type="scientific">marine metagenome</name>
    <dbReference type="NCBI Taxonomy" id="408172"/>
    <lineage>
        <taxon>unclassified sequences</taxon>
        <taxon>metagenomes</taxon>
        <taxon>ecological metagenomes</taxon>
    </lineage>
</organism>
<name>A0A381YDX4_9ZZZZ</name>
<keyword evidence="1" id="KW-0812">Transmembrane</keyword>
<proteinExistence type="predicted"/>
<protein>
    <recommendedName>
        <fullName evidence="3">DUF2177 domain-containing protein</fullName>
    </recommendedName>
</protein>
<evidence type="ECO:0000256" key="1">
    <source>
        <dbReference type="SAM" id="Phobius"/>
    </source>
</evidence>
<feature type="transmembrane region" description="Helical" evidence="1">
    <location>
        <begin position="40"/>
        <end position="59"/>
    </location>
</feature>
<sequence>MIKTFVIALIFFCIIDVFWIYFVATPMYKQEVASLMQLKIPPAILFYIIFLLGLIFFVINPNHGNTLINVFMIGAFYGLVTYGTYDLTVYATMNIFSLKLVVADILWGMILSGSVATLTVFTTAKLN</sequence>
<reference evidence="2" key="1">
    <citation type="submission" date="2018-05" db="EMBL/GenBank/DDBJ databases">
        <authorList>
            <person name="Lanie J.A."/>
            <person name="Ng W.-L."/>
            <person name="Kazmierczak K.M."/>
            <person name="Andrzejewski T.M."/>
            <person name="Davidsen T.M."/>
            <person name="Wayne K.J."/>
            <person name="Tettelin H."/>
            <person name="Glass J.I."/>
            <person name="Rusch D."/>
            <person name="Podicherti R."/>
            <person name="Tsui H.-C.T."/>
            <person name="Winkler M.E."/>
        </authorList>
    </citation>
    <scope>NUCLEOTIDE SEQUENCE</scope>
</reference>
<evidence type="ECO:0000313" key="2">
    <source>
        <dbReference type="EMBL" id="SVA75296.1"/>
    </source>
</evidence>
<dbReference type="InterPro" id="IPR018687">
    <property type="entry name" value="DUF2177_membr"/>
</dbReference>
<accession>A0A381YDX4</accession>
<feature type="transmembrane region" description="Helical" evidence="1">
    <location>
        <begin position="105"/>
        <end position="124"/>
    </location>
</feature>
<gene>
    <name evidence="2" type="ORF">METZ01_LOCUS128150</name>
</gene>
<dbReference type="EMBL" id="UINC01018021">
    <property type="protein sequence ID" value="SVA75296.1"/>
    <property type="molecule type" value="Genomic_DNA"/>
</dbReference>
<keyword evidence="1" id="KW-1133">Transmembrane helix</keyword>
<keyword evidence="1" id="KW-0472">Membrane</keyword>
<feature type="transmembrane region" description="Helical" evidence="1">
    <location>
        <begin position="66"/>
        <end position="85"/>
    </location>
</feature>
<feature type="transmembrane region" description="Helical" evidence="1">
    <location>
        <begin position="7"/>
        <end position="28"/>
    </location>
</feature>
<dbReference type="Pfam" id="PF09945">
    <property type="entry name" value="DUF2177"/>
    <property type="match status" value="1"/>
</dbReference>